<dbReference type="Pfam" id="PF04379">
    <property type="entry name" value="DUF525"/>
    <property type="match status" value="1"/>
</dbReference>
<gene>
    <name evidence="2" type="ORF">EV670_1980</name>
</gene>
<dbReference type="Proteomes" id="UP000293671">
    <property type="component" value="Unassembled WGS sequence"/>
</dbReference>
<dbReference type="PANTHER" id="PTHR14289:SF16">
    <property type="entry name" value="POLYMERASE DELTA-INTERACTING PROTEIN 2"/>
    <property type="match status" value="1"/>
</dbReference>
<keyword evidence="3" id="KW-1185">Reference proteome</keyword>
<name>A0A4Q7VWX8_9BURK</name>
<evidence type="ECO:0000313" key="3">
    <source>
        <dbReference type="Proteomes" id="UP000293671"/>
    </source>
</evidence>
<dbReference type="SUPFAM" id="SSF110069">
    <property type="entry name" value="ApaG-like"/>
    <property type="match status" value="1"/>
</dbReference>
<dbReference type="AlphaFoldDB" id="A0A4Q7VWX8"/>
<accession>A0A4Q7VWX8</accession>
<evidence type="ECO:0000313" key="2">
    <source>
        <dbReference type="EMBL" id="RZU01264.1"/>
    </source>
</evidence>
<dbReference type="GO" id="GO:0070987">
    <property type="term" value="P:error-free translesion synthesis"/>
    <property type="evidence" value="ECO:0007669"/>
    <property type="project" value="TreeGrafter"/>
</dbReference>
<dbReference type="NCBIfam" id="NF003967">
    <property type="entry name" value="PRK05461.1"/>
    <property type="match status" value="1"/>
</dbReference>
<reference evidence="2 3" key="1">
    <citation type="submission" date="2019-02" db="EMBL/GenBank/DDBJ databases">
        <title>Genomic Encyclopedia of Type Strains, Phase IV (KMG-IV): sequencing the most valuable type-strain genomes for metagenomic binning, comparative biology and taxonomic classification.</title>
        <authorList>
            <person name="Goeker M."/>
        </authorList>
    </citation>
    <scope>NUCLEOTIDE SEQUENCE [LARGE SCALE GENOMIC DNA]</scope>
    <source>
        <strain evidence="2 3">DSM 19570</strain>
    </source>
</reference>
<evidence type="ECO:0000259" key="1">
    <source>
        <dbReference type="PROSITE" id="PS51087"/>
    </source>
</evidence>
<organism evidence="2 3">
    <name type="scientific">Rivibacter subsaxonicus</name>
    <dbReference type="NCBI Taxonomy" id="457575"/>
    <lineage>
        <taxon>Bacteria</taxon>
        <taxon>Pseudomonadati</taxon>
        <taxon>Pseudomonadota</taxon>
        <taxon>Betaproteobacteria</taxon>
        <taxon>Burkholderiales</taxon>
        <taxon>Rivibacter</taxon>
    </lineage>
</organism>
<dbReference type="InterPro" id="IPR036767">
    <property type="entry name" value="ApaG_sf"/>
</dbReference>
<dbReference type="PROSITE" id="PS51087">
    <property type="entry name" value="APAG"/>
    <property type="match status" value="1"/>
</dbReference>
<feature type="domain" description="ApaG" evidence="1">
    <location>
        <begin position="3"/>
        <end position="127"/>
    </location>
</feature>
<sequence>MIRMSRHQFECSVQVRDLPEQTDPEQGVWAWAYTIRVVNRGEIAAQLIARRWLIEDESGHREEVRGLGVVGQQPLLQPGEQHEYTSWVQLRAPRGTMQGSFHCMSADAEAFDAQIPPFMLGEAPTLH</sequence>
<dbReference type="InterPro" id="IPR007474">
    <property type="entry name" value="ApaG_domain"/>
</dbReference>
<dbReference type="EMBL" id="SHKP01000005">
    <property type="protein sequence ID" value="RZU01264.1"/>
    <property type="molecule type" value="Genomic_DNA"/>
</dbReference>
<dbReference type="PANTHER" id="PTHR14289">
    <property type="entry name" value="F-BOX ONLY PROTEIN 3"/>
    <property type="match status" value="1"/>
</dbReference>
<comment type="caution">
    <text evidence="2">The sequence shown here is derived from an EMBL/GenBank/DDBJ whole genome shotgun (WGS) entry which is preliminary data.</text>
</comment>
<proteinExistence type="predicted"/>
<protein>
    <submittedName>
        <fullName evidence="2">ApaG protein</fullName>
    </submittedName>
</protein>
<dbReference type="Gene3D" id="2.60.40.1470">
    <property type="entry name" value="ApaG domain"/>
    <property type="match status" value="1"/>
</dbReference>